<dbReference type="GO" id="GO:0006797">
    <property type="term" value="P:polyphosphate metabolic process"/>
    <property type="evidence" value="ECO:0007669"/>
    <property type="project" value="InterPro"/>
</dbReference>
<dbReference type="SUPFAM" id="SSF52540">
    <property type="entry name" value="P-loop containing nucleoside triphosphate hydrolases"/>
    <property type="match status" value="1"/>
</dbReference>
<feature type="region of interest" description="Disordered" evidence="4">
    <location>
        <begin position="301"/>
        <end position="321"/>
    </location>
</feature>
<gene>
    <name evidence="6" type="ORF">CYJ19_03725</name>
</gene>
<feature type="compositionally biased region" description="Polar residues" evidence="4">
    <location>
        <begin position="1"/>
        <end position="10"/>
    </location>
</feature>
<keyword evidence="7" id="KW-1185">Reference proteome</keyword>
<dbReference type="InterPro" id="IPR022488">
    <property type="entry name" value="PPK2-related"/>
</dbReference>
<dbReference type="GO" id="GO:0016776">
    <property type="term" value="F:phosphotransferase activity, phosphate group as acceptor"/>
    <property type="evidence" value="ECO:0007669"/>
    <property type="project" value="InterPro"/>
</dbReference>
<evidence type="ECO:0000256" key="1">
    <source>
        <dbReference type="ARBA" id="ARBA00001096"/>
    </source>
</evidence>
<comment type="caution">
    <text evidence="6">The sequence shown here is derived from an EMBL/GenBank/DDBJ whole genome shotgun (WGS) entry which is preliminary data.</text>
</comment>
<name>A0A2I1INQ9_9ACTO</name>
<dbReference type="InterPro" id="IPR027417">
    <property type="entry name" value="P-loop_NTPase"/>
</dbReference>
<organism evidence="6 7">
    <name type="scientific">Winkia neuii</name>
    <dbReference type="NCBI Taxonomy" id="33007"/>
    <lineage>
        <taxon>Bacteria</taxon>
        <taxon>Bacillati</taxon>
        <taxon>Actinomycetota</taxon>
        <taxon>Actinomycetes</taxon>
        <taxon>Actinomycetales</taxon>
        <taxon>Actinomycetaceae</taxon>
        <taxon>Winkia</taxon>
    </lineage>
</organism>
<evidence type="ECO:0000259" key="5">
    <source>
        <dbReference type="Pfam" id="PF03976"/>
    </source>
</evidence>
<comment type="catalytic activity">
    <reaction evidence="1">
        <text>alpha-D-glucose 6-phosphate = beta-D-glucose 6-phosphate</text>
        <dbReference type="Rhea" id="RHEA:16249"/>
        <dbReference type="ChEBI" id="CHEBI:58225"/>
        <dbReference type="ChEBI" id="CHEBI:58247"/>
        <dbReference type="EC" id="5.1.3.15"/>
    </reaction>
</comment>
<dbReference type="GO" id="GO:0047938">
    <property type="term" value="F:glucose-6-phosphate 1-epimerase activity"/>
    <property type="evidence" value="ECO:0007669"/>
    <property type="project" value="UniProtKB-EC"/>
</dbReference>
<dbReference type="InterPro" id="IPR011013">
    <property type="entry name" value="Gal_mutarotase_sf_dom"/>
</dbReference>
<dbReference type="GeneID" id="43840910"/>
<dbReference type="AlphaFoldDB" id="A0A2I1INQ9"/>
<dbReference type="STRING" id="33007.HMPREF3198_01480"/>
<dbReference type="InterPro" id="IPR008183">
    <property type="entry name" value="Aldose_1/G6P_1-epimerase"/>
</dbReference>
<dbReference type="InterPro" id="IPR014718">
    <property type="entry name" value="GH-type_carb-bd"/>
</dbReference>
<dbReference type="PANTHER" id="PTHR34383">
    <property type="entry name" value="POLYPHOSPHATE:AMP PHOSPHOTRANSFERASE-RELATED"/>
    <property type="match status" value="1"/>
</dbReference>
<dbReference type="EMBL" id="PKKO01000002">
    <property type="protein sequence ID" value="PKY72761.1"/>
    <property type="molecule type" value="Genomic_DNA"/>
</dbReference>
<accession>A0A2I1INQ9</accession>
<dbReference type="InterPro" id="IPR025532">
    <property type="entry name" value="G6P_1-epimerase"/>
</dbReference>
<dbReference type="CDD" id="cd09020">
    <property type="entry name" value="D-hex-6-P-epi_like"/>
    <property type="match status" value="1"/>
</dbReference>
<dbReference type="Pfam" id="PF01263">
    <property type="entry name" value="Aldose_epim"/>
    <property type="match status" value="1"/>
</dbReference>
<dbReference type="EC" id="5.1.3.15" evidence="3"/>
<evidence type="ECO:0000256" key="3">
    <source>
        <dbReference type="ARBA" id="ARBA00012083"/>
    </source>
</evidence>
<dbReference type="SUPFAM" id="SSF74650">
    <property type="entry name" value="Galactose mutarotase-like"/>
    <property type="match status" value="1"/>
</dbReference>
<reference evidence="6 7" key="1">
    <citation type="submission" date="2017-12" db="EMBL/GenBank/DDBJ databases">
        <title>Phylogenetic diversity of female urinary microbiome.</title>
        <authorList>
            <person name="Thomas-White K."/>
            <person name="Wolfe A.J."/>
        </authorList>
    </citation>
    <scope>NUCLEOTIDE SEQUENCE [LARGE SCALE GENOMIC DNA]</scope>
    <source>
        <strain evidence="6 7">UMB0402</strain>
    </source>
</reference>
<feature type="domain" description="Polyphosphate kinase-2-related" evidence="5">
    <location>
        <begin position="66"/>
        <end position="280"/>
    </location>
</feature>
<dbReference type="InterPro" id="IPR022300">
    <property type="entry name" value="PPK2-rel_1"/>
</dbReference>
<dbReference type="GO" id="GO:0030246">
    <property type="term" value="F:carbohydrate binding"/>
    <property type="evidence" value="ECO:0007669"/>
    <property type="project" value="InterPro"/>
</dbReference>
<protein>
    <recommendedName>
        <fullName evidence="3">glucose-6-phosphate 1-epimerase</fullName>
        <ecNumber evidence="3">5.1.3.15</ecNumber>
    </recommendedName>
</protein>
<dbReference type="RefSeq" id="WP_024331020.1">
    <property type="nucleotide sequence ID" value="NZ_JASOXK010000002.1"/>
</dbReference>
<comment type="similarity">
    <text evidence="2">Belongs to the glucose-6-phosphate 1-epimerase family.</text>
</comment>
<sequence length="611" mass="67924">MAKTQNSPSTKDGKDGALDGWSADPRKLLRAKAIVPIAKFERDSTPGWTSGKEAALKQTAKRGEIMAELQERLWAQANTGQSQDSLLVLVQGLDTAGKGGIARHVLAMVDPQGVAITAFKKPTPVEAKHDFLWRIEKALPKPGYIGFFDRSHYEDVLVPYVANKLKGGNLTKRLEKINRWEAQLKKKHITLVKFALLVSYDEQGQRLLERVDRPDKQWKYSPGDIDTRSDWFKFQSAYEEILEHTDTDVAPWYVIPADHKWYSRHAIAEIILRTLADMNPTWPKPTYDVAAERQRVLATMPEETLSDYEEEKAKKTPQRAGEAADLKAQVAKLNPDADAATVARKFEGKNATGAAYDFGAQVTSWKVGKDEALWASSKKPVAGEAVRGGIPICLPWFGSGKDGNLTPKHGLARSQSWEFVEQNNEGGRVVAKWHLAKGSLKGQRAGWENLSATFEASFGNKLRLELSITNEGKKPVEFEDALHAYLLVSDVEKIQITGLEKVKYLDKVPGQEATRSAKKPITFSGETDRIYFGSGPVEIVDGARRIEVSTDGASNIVIWNPGAKRAKDFADIEGSQWRRFVCIEGANVLDDTLRLKSGKTHTLKYTVDISK</sequence>
<dbReference type="GO" id="GO:0005975">
    <property type="term" value="P:carbohydrate metabolic process"/>
    <property type="evidence" value="ECO:0007669"/>
    <property type="project" value="InterPro"/>
</dbReference>
<evidence type="ECO:0000256" key="4">
    <source>
        <dbReference type="SAM" id="MobiDB-lite"/>
    </source>
</evidence>
<dbReference type="Gene3D" id="2.70.98.10">
    <property type="match status" value="1"/>
</dbReference>
<dbReference type="NCBIfam" id="TIGR03709">
    <property type="entry name" value="PPK2_rel_1"/>
    <property type="match status" value="1"/>
</dbReference>
<evidence type="ECO:0000313" key="6">
    <source>
        <dbReference type="EMBL" id="PKY72761.1"/>
    </source>
</evidence>
<dbReference type="PANTHER" id="PTHR34383:SF3">
    <property type="entry name" value="POLYPHOSPHATE:AMP PHOSPHOTRANSFERASE"/>
    <property type="match status" value="1"/>
</dbReference>
<feature type="region of interest" description="Disordered" evidence="4">
    <location>
        <begin position="1"/>
        <end position="22"/>
    </location>
</feature>
<evidence type="ECO:0000313" key="7">
    <source>
        <dbReference type="Proteomes" id="UP000235122"/>
    </source>
</evidence>
<dbReference type="Gene3D" id="3.40.50.300">
    <property type="entry name" value="P-loop containing nucleotide triphosphate hydrolases"/>
    <property type="match status" value="1"/>
</dbReference>
<dbReference type="Proteomes" id="UP000235122">
    <property type="component" value="Unassembled WGS sequence"/>
</dbReference>
<proteinExistence type="inferred from homology"/>
<dbReference type="Pfam" id="PF03976">
    <property type="entry name" value="PPK2"/>
    <property type="match status" value="1"/>
</dbReference>
<evidence type="ECO:0000256" key="2">
    <source>
        <dbReference type="ARBA" id="ARBA00005866"/>
    </source>
</evidence>